<evidence type="ECO:0000256" key="1">
    <source>
        <dbReference type="SAM" id="Phobius"/>
    </source>
</evidence>
<evidence type="ECO:0008006" key="4">
    <source>
        <dbReference type="Google" id="ProtNLM"/>
    </source>
</evidence>
<protein>
    <recommendedName>
        <fullName evidence="4">LysM domain-containing protein</fullName>
    </recommendedName>
</protein>
<evidence type="ECO:0000313" key="3">
    <source>
        <dbReference type="Proteomes" id="UP000192578"/>
    </source>
</evidence>
<organism evidence="2 3">
    <name type="scientific">Hypsibius exemplaris</name>
    <name type="common">Freshwater tardigrade</name>
    <dbReference type="NCBI Taxonomy" id="2072580"/>
    <lineage>
        <taxon>Eukaryota</taxon>
        <taxon>Metazoa</taxon>
        <taxon>Ecdysozoa</taxon>
        <taxon>Tardigrada</taxon>
        <taxon>Eutardigrada</taxon>
        <taxon>Parachela</taxon>
        <taxon>Hypsibioidea</taxon>
        <taxon>Hypsibiidae</taxon>
        <taxon>Hypsibius</taxon>
    </lineage>
</organism>
<dbReference type="AlphaFoldDB" id="A0A1W0X7S4"/>
<comment type="caution">
    <text evidence="2">The sequence shown here is derived from an EMBL/GenBank/DDBJ whole genome shotgun (WGS) entry which is preliminary data.</text>
</comment>
<keyword evidence="1" id="KW-0812">Transmembrane</keyword>
<dbReference type="OrthoDB" id="2107166at2759"/>
<sequence length="193" mass="20247">MSSIKHNPLDVEATESDDTQRLNISAAFPPPKNRFLSRAFTIIFSIPAVVALLLLLGALFVFYPREEAAASLHRLSHAATKKDAESAIPVNHDILAPAPVPAPAPAPVPVSAAGATPAPQVIDPFDGPSCFAGVNEGDHCEGFVGAYGITSIERLVQMNPGLQCNAGGMMTVGHSIYIRKGQGCGTECTKELC</sequence>
<reference evidence="3" key="1">
    <citation type="submission" date="2017-01" db="EMBL/GenBank/DDBJ databases">
        <title>Comparative genomics of anhydrobiosis in the tardigrade Hypsibius dujardini.</title>
        <authorList>
            <person name="Yoshida Y."/>
            <person name="Koutsovoulos G."/>
            <person name="Laetsch D."/>
            <person name="Stevens L."/>
            <person name="Kumar S."/>
            <person name="Horikawa D."/>
            <person name="Ishino K."/>
            <person name="Komine S."/>
            <person name="Tomita M."/>
            <person name="Blaxter M."/>
            <person name="Arakawa K."/>
        </authorList>
    </citation>
    <scope>NUCLEOTIDE SEQUENCE [LARGE SCALE GENOMIC DNA]</scope>
    <source>
        <strain evidence="3">Z151</strain>
    </source>
</reference>
<keyword evidence="1" id="KW-1133">Transmembrane helix</keyword>
<keyword evidence="3" id="KW-1185">Reference proteome</keyword>
<feature type="transmembrane region" description="Helical" evidence="1">
    <location>
        <begin position="39"/>
        <end position="63"/>
    </location>
</feature>
<evidence type="ECO:0000313" key="2">
    <source>
        <dbReference type="EMBL" id="OQV23458.1"/>
    </source>
</evidence>
<accession>A0A1W0X7S4</accession>
<proteinExistence type="predicted"/>
<dbReference type="Proteomes" id="UP000192578">
    <property type="component" value="Unassembled WGS sequence"/>
</dbReference>
<gene>
    <name evidence="2" type="ORF">BV898_02579</name>
</gene>
<name>A0A1W0X7S4_HYPEX</name>
<dbReference type="EMBL" id="MTYJ01000011">
    <property type="protein sequence ID" value="OQV23458.1"/>
    <property type="molecule type" value="Genomic_DNA"/>
</dbReference>
<keyword evidence="1" id="KW-0472">Membrane</keyword>